<comment type="caution">
    <text evidence="1">The sequence shown here is derived from an EMBL/GenBank/DDBJ whole genome shotgun (WGS) entry which is preliminary data.</text>
</comment>
<name>A0A1G2E7Z2_9BACT</name>
<evidence type="ECO:0000313" key="1">
    <source>
        <dbReference type="EMBL" id="OGZ21430.1"/>
    </source>
</evidence>
<proteinExistence type="predicted"/>
<accession>A0A1G2E7Z2</accession>
<protein>
    <submittedName>
        <fullName evidence="1">Uncharacterized protein</fullName>
    </submittedName>
</protein>
<dbReference type="Proteomes" id="UP000178703">
    <property type="component" value="Unassembled WGS sequence"/>
</dbReference>
<dbReference type="STRING" id="1801668.A3D46_00920"/>
<organism evidence="1 2">
    <name type="scientific">Candidatus Nealsonbacteria bacterium RIFCSPHIGHO2_02_FULL_43_13</name>
    <dbReference type="NCBI Taxonomy" id="1801668"/>
    <lineage>
        <taxon>Bacteria</taxon>
        <taxon>Candidatus Nealsoniibacteriota</taxon>
    </lineage>
</organism>
<reference evidence="1 2" key="1">
    <citation type="journal article" date="2016" name="Nat. Commun.">
        <title>Thousands of microbial genomes shed light on interconnected biogeochemical processes in an aquifer system.</title>
        <authorList>
            <person name="Anantharaman K."/>
            <person name="Brown C.T."/>
            <person name="Hug L.A."/>
            <person name="Sharon I."/>
            <person name="Castelle C.J."/>
            <person name="Probst A.J."/>
            <person name="Thomas B.C."/>
            <person name="Singh A."/>
            <person name="Wilkins M.J."/>
            <person name="Karaoz U."/>
            <person name="Brodie E.L."/>
            <person name="Williams K.H."/>
            <person name="Hubbard S.S."/>
            <person name="Banfield J.F."/>
        </authorList>
    </citation>
    <scope>NUCLEOTIDE SEQUENCE [LARGE SCALE GENOMIC DNA]</scope>
</reference>
<evidence type="ECO:0000313" key="2">
    <source>
        <dbReference type="Proteomes" id="UP000178703"/>
    </source>
</evidence>
<dbReference type="EMBL" id="MHMD01000023">
    <property type="protein sequence ID" value="OGZ21430.1"/>
    <property type="molecule type" value="Genomic_DNA"/>
</dbReference>
<gene>
    <name evidence="1" type="ORF">A3D46_00920</name>
</gene>
<sequence>MENAEIRKRLMVLQKNDSVPDFIPIVGGCNALEVLDYELRSAPWRNILCQLSGAKIALELTGGEDMIKFWKKVKTLLPTKPGGVGTFISFDGKRFNWQEAGLPKVAVNGEDEGTINYEVFVSSSGRAICVEWWPEEKPEAYELVEEIPFSKIKR</sequence>
<dbReference type="AlphaFoldDB" id="A0A1G2E7Z2"/>